<gene>
    <name evidence="5" type="ORF">RDB_LOCUS66965</name>
</gene>
<dbReference type="PANTHER" id="PTHR11474">
    <property type="entry name" value="TYROSINASE FAMILY MEMBER"/>
    <property type="match status" value="1"/>
</dbReference>
<keyword evidence="1" id="KW-0479">Metal-binding</keyword>
<accession>A0A8H3E170</accession>
<evidence type="ECO:0000256" key="1">
    <source>
        <dbReference type="ARBA" id="ARBA00022723"/>
    </source>
</evidence>
<dbReference type="Proteomes" id="UP000663827">
    <property type="component" value="Unassembled WGS sequence"/>
</dbReference>
<reference evidence="5" key="1">
    <citation type="submission" date="2021-01" db="EMBL/GenBank/DDBJ databases">
        <authorList>
            <person name="Kaushik A."/>
        </authorList>
    </citation>
    <scope>NUCLEOTIDE SEQUENCE</scope>
    <source>
        <strain evidence="5">AG5</strain>
    </source>
</reference>
<dbReference type="AlphaFoldDB" id="A0A8H3E170"/>
<evidence type="ECO:0000256" key="2">
    <source>
        <dbReference type="ARBA" id="ARBA00023008"/>
    </source>
</evidence>
<feature type="chain" id="PRO_5034151556" description="Tyrosinase copper-binding domain-containing protein" evidence="3">
    <location>
        <begin position="25"/>
        <end position="334"/>
    </location>
</feature>
<dbReference type="InterPro" id="IPR002227">
    <property type="entry name" value="Tyrosinase_Cu-bd"/>
</dbReference>
<dbReference type="EMBL" id="CAJNJQ010001341">
    <property type="protein sequence ID" value="CAE7133869.1"/>
    <property type="molecule type" value="Genomic_DNA"/>
</dbReference>
<keyword evidence="3" id="KW-0732">Signal</keyword>
<keyword evidence="2" id="KW-0186">Copper</keyword>
<evidence type="ECO:0000259" key="4">
    <source>
        <dbReference type="PROSITE" id="PS00498"/>
    </source>
</evidence>
<dbReference type="Pfam" id="PF00264">
    <property type="entry name" value="Tyrosinase"/>
    <property type="match status" value="1"/>
</dbReference>
<dbReference type="SUPFAM" id="SSF48056">
    <property type="entry name" value="Di-copper centre-containing domain"/>
    <property type="match status" value="1"/>
</dbReference>
<evidence type="ECO:0000313" key="6">
    <source>
        <dbReference type="Proteomes" id="UP000663827"/>
    </source>
</evidence>
<feature type="domain" description="Tyrosinase copper-binding" evidence="4">
    <location>
        <begin position="257"/>
        <end position="268"/>
    </location>
</feature>
<dbReference type="PANTHER" id="PTHR11474:SF126">
    <property type="entry name" value="TYROSINASE-LIKE PROTEIN TYR-1-RELATED"/>
    <property type="match status" value="1"/>
</dbReference>
<dbReference type="InterPro" id="IPR050316">
    <property type="entry name" value="Tyrosinase/Hemocyanin"/>
</dbReference>
<dbReference type="GO" id="GO:0046872">
    <property type="term" value="F:metal ion binding"/>
    <property type="evidence" value="ECO:0007669"/>
    <property type="project" value="UniProtKB-KW"/>
</dbReference>
<dbReference type="GO" id="GO:0016491">
    <property type="term" value="F:oxidoreductase activity"/>
    <property type="evidence" value="ECO:0007669"/>
    <property type="project" value="InterPro"/>
</dbReference>
<evidence type="ECO:0000256" key="3">
    <source>
        <dbReference type="SAM" id="SignalP"/>
    </source>
</evidence>
<feature type="signal peptide" evidence="3">
    <location>
        <begin position="1"/>
        <end position="24"/>
    </location>
</feature>
<protein>
    <recommendedName>
        <fullName evidence="4">Tyrosinase copper-binding domain-containing protein</fullName>
    </recommendedName>
</protein>
<evidence type="ECO:0000313" key="5">
    <source>
        <dbReference type="EMBL" id="CAE7133869.1"/>
    </source>
</evidence>
<proteinExistence type="predicted"/>
<organism evidence="5 6">
    <name type="scientific">Rhizoctonia solani</name>
    <dbReference type="NCBI Taxonomy" id="456999"/>
    <lineage>
        <taxon>Eukaryota</taxon>
        <taxon>Fungi</taxon>
        <taxon>Dikarya</taxon>
        <taxon>Basidiomycota</taxon>
        <taxon>Agaricomycotina</taxon>
        <taxon>Agaricomycetes</taxon>
        <taxon>Cantharellales</taxon>
        <taxon>Ceratobasidiaceae</taxon>
        <taxon>Rhizoctonia</taxon>
    </lineage>
</organism>
<dbReference type="PROSITE" id="PS00498">
    <property type="entry name" value="TYROSINASE_2"/>
    <property type="match status" value="1"/>
</dbReference>
<name>A0A8H3E170_9AGAM</name>
<dbReference type="Gene3D" id="1.10.1280.10">
    <property type="entry name" value="Di-copper center containing domain from catechol oxidase"/>
    <property type="match status" value="1"/>
</dbReference>
<sequence>MFSTTRHVMFLWTALLLVLPAAFSAPTKRTECTNPTIRREWNTLPQEKRDAFHNAVKCLQTKPSIVESGGLSKTLYDDYSYIHFMINQTVHKVASFHPWHRYFLVMRERVRFIALPDKTRCSRCRKDLSDCGWNDGMPYWDWTKDGDSVDAFKRSKIFDPNTGFGRTGYPEGDNSTASCVENGPYAGMQLNFPEPHCLRRSFNLTADMPGNWTSSVVKQIMDYPDYISFWNNSERIPHDHIHRAIGGDLRRQYSPNDPLFFIHHAQTDRLWALWQGRNETRLSDYGGNTIQNQNVNIASLSDKLSYMGLAEDQTVGNLMDTLSNGLCYKYDDDE</sequence>
<comment type="caution">
    <text evidence="5">The sequence shown here is derived from an EMBL/GenBank/DDBJ whole genome shotgun (WGS) entry which is preliminary data.</text>
</comment>
<dbReference type="InterPro" id="IPR008922">
    <property type="entry name" value="Di-copper_centre_dom_sf"/>
</dbReference>
<dbReference type="PRINTS" id="PR00092">
    <property type="entry name" value="TYROSINASE"/>
</dbReference>